<name>A0AAE0Z3J4_9GAST</name>
<dbReference type="EMBL" id="JAWDGP010004737">
    <property type="protein sequence ID" value="KAK3762229.1"/>
    <property type="molecule type" value="Genomic_DNA"/>
</dbReference>
<evidence type="ECO:0000313" key="2">
    <source>
        <dbReference type="Proteomes" id="UP001283361"/>
    </source>
</evidence>
<protein>
    <submittedName>
        <fullName evidence="1">Uncharacterized protein</fullName>
    </submittedName>
</protein>
<sequence>MCELPTDLKNYSLSRVQSLRPLCVVLKSSLESTGTQYMYDKASQIPSTSGQPFRALASGCGEGSQQSIRLAREENSPGSGKVLTGLGSERLVIRPGIVVWYDHRVPREIRQSSN</sequence>
<keyword evidence="2" id="KW-1185">Reference proteome</keyword>
<dbReference type="AlphaFoldDB" id="A0AAE0Z3J4"/>
<comment type="caution">
    <text evidence="1">The sequence shown here is derived from an EMBL/GenBank/DDBJ whole genome shotgun (WGS) entry which is preliminary data.</text>
</comment>
<proteinExistence type="predicted"/>
<gene>
    <name evidence="1" type="ORF">RRG08_010882</name>
</gene>
<organism evidence="1 2">
    <name type="scientific">Elysia crispata</name>
    <name type="common">lettuce slug</name>
    <dbReference type="NCBI Taxonomy" id="231223"/>
    <lineage>
        <taxon>Eukaryota</taxon>
        <taxon>Metazoa</taxon>
        <taxon>Spiralia</taxon>
        <taxon>Lophotrochozoa</taxon>
        <taxon>Mollusca</taxon>
        <taxon>Gastropoda</taxon>
        <taxon>Heterobranchia</taxon>
        <taxon>Euthyneura</taxon>
        <taxon>Panpulmonata</taxon>
        <taxon>Sacoglossa</taxon>
        <taxon>Placobranchoidea</taxon>
        <taxon>Plakobranchidae</taxon>
        <taxon>Elysia</taxon>
    </lineage>
</organism>
<evidence type="ECO:0000313" key="1">
    <source>
        <dbReference type="EMBL" id="KAK3762229.1"/>
    </source>
</evidence>
<dbReference type="Proteomes" id="UP001283361">
    <property type="component" value="Unassembled WGS sequence"/>
</dbReference>
<accession>A0AAE0Z3J4</accession>
<reference evidence="1" key="1">
    <citation type="journal article" date="2023" name="G3 (Bethesda)">
        <title>A reference genome for the long-term kleptoplast-retaining sea slug Elysia crispata morphotype clarki.</title>
        <authorList>
            <person name="Eastman K.E."/>
            <person name="Pendleton A.L."/>
            <person name="Shaikh M.A."/>
            <person name="Suttiyut T."/>
            <person name="Ogas R."/>
            <person name="Tomko P."/>
            <person name="Gavelis G."/>
            <person name="Widhalm J.R."/>
            <person name="Wisecaver J.H."/>
        </authorList>
    </citation>
    <scope>NUCLEOTIDE SEQUENCE</scope>
    <source>
        <strain evidence="1">ECLA1</strain>
    </source>
</reference>